<dbReference type="Pfam" id="PF00561">
    <property type="entry name" value="Abhydrolase_1"/>
    <property type="match status" value="1"/>
</dbReference>
<evidence type="ECO:0000313" key="4">
    <source>
        <dbReference type="Proteomes" id="UP001596087"/>
    </source>
</evidence>
<dbReference type="GO" id="GO:0016787">
    <property type="term" value="F:hydrolase activity"/>
    <property type="evidence" value="ECO:0007669"/>
    <property type="project" value="UniProtKB-KW"/>
</dbReference>
<evidence type="ECO:0000256" key="1">
    <source>
        <dbReference type="SAM" id="MobiDB-lite"/>
    </source>
</evidence>
<feature type="domain" description="AB hydrolase-1" evidence="2">
    <location>
        <begin position="95"/>
        <end position="182"/>
    </location>
</feature>
<name>A0ABW0BMX2_9ACTN</name>
<dbReference type="PROSITE" id="PS51257">
    <property type="entry name" value="PROKAR_LIPOPROTEIN"/>
    <property type="match status" value="1"/>
</dbReference>
<protein>
    <submittedName>
        <fullName evidence="3">Alpha/beta fold hydrolase</fullName>
    </submittedName>
</protein>
<reference evidence="4" key="1">
    <citation type="journal article" date="2019" name="Int. J. Syst. Evol. Microbiol.">
        <title>The Global Catalogue of Microorganisms (GCM) 10K type strain sequencing project: providing services to taxonomists for standard genome sequencing and annotation.</title>
        <authorList>
            <consortium name="The Broad Institute Genomics Platform"/>
            <consortium name="The Broad Institute Genome Sequencing Center for Infectious Disease"/>
            <person name="Wu L."/>
            <person name="Ma J."/>
        </authorList>
    </citation>
    <scope>NUCLEOTIDE SEQUENCE [LARGE SCALE GENOMIC DNA]</scope>
    <source>
        <strain evidence="4">DFY41</strain>
    </source>
</reference>
<feature type="region of interest" description="Disordered" evidence="1">
    <location>
        <begin position="28"/>
        <end position="47"/>
    </location>
</feature>
<dbReference type="InterPro" id="IPR029058">
    <property type="entry name" value="AB_hydrolase_fold"/>
</dbReference>
<proteinExistence type="predicted"/>
<dbReference type="RefSeq" id="WP_378592091.1">
    <property type="nucleotide sequence ID" value="NZ_JBHSKD010000024.1"/>
</dbReference>
<keyword evidence="4" id="KW-1185">Reference proteome</keyword>
<evidence type="ECO:0000313" key="3">
    <source>
        <dbReference type="EMBL" id="MFC5178482.1"/>
    </source>
</evidence>
<gene>
    <name evidence="3" type="ORF">ACFPGP_17525</name>
</gene>
<dbReference type="EMBL" id="JBHSKD010000024">
    <property type="protein sequence ID" value="MFC5178482.1"/>
    <property type="molecule type" value="Genomic_DNA"/>
</dbReference>
<evidence type="ECO:0000259" key="2">
    <source>
        <dbReference type="Pfam" id="PF00561"/>
    </source>
</evidence>
<keyword evidence="3" id="KW-0378">Hydrolase</keyword>
<dbReference type="InterPro" id="IPR000073">
    <property type="entry name" value="AB_hydrolase_1"/>
</dbReference>
<dbReference type="Proteomes" id="UP001596087">
    <property type="component" value="Unassembled WGS sequence"/>
</dbReference>
<dbReference type="SUPFAM" id="SSF53474">
    <property type="entry name" value="alpha/beta-Hydrolases"/>
    <property type="match status" value="1"/>
</dbReference>
<accession>A0ABW0BMX2</accession>
<organism evidence="3 4">
    <name type="scientific">Nocardioides taihuensis</name>
    <dbReference type="NCBI Taxonomy" id="1835606"/>
    <lineage>
        <taxon>Bacteria</taxon>
        <taxon>Bacillati</taxon>
        <taxon>Actinomycetota</taxon>
        <taxon>Actinomycetes</taxon>
        <taxon>Propionibacteriales</taxon>
        <taxon>Nocardioidaceae</taxon>
        <taxon>Nocardioides</taxon>
    </lineage>
</organism>
<dbReference type="Gene3D" id="3.40.50.1820">
    <property type="entry name" value="alpha/beta hydrolase"/>
    <property type="match status" value="1"/>
</dbReference>
<sequence length="276" mass="28159">MGGGATRRDTTLAALALAALLVTGCSSSDRGAGGDAGGSTATTSGPAPELASLAERCLSQIPEPDLVERQQIDDPRGLHLVAGVFLPDGEDAEAAVVLLHQIGGAGLCGWGPWATHAAHAGVAAVAIDLCGYAQSRCAARWNTDPATQVEVAADWAREQLGVSRVVVAGASMGGSQTVRAVADGAPVDAWADVSGPSAWDGVPLSSVAARVDRPGLVVYARSDGAAEFRAARQLARRTGATFVEGRAGHGWELLTRIQDGELTPVGRTLLELVEGR</sequence>
<comment type="caution">
    <text evidence="3">The sequence shown here is derived from an EMBL/GenBank/DDBJ whole genome shotgun (WGS) entry which is preliminary data.</text>
</comment>